<name>A0AB39SLY9_9ACTN</name>
<protein>
    <submittedName>
        <fullName evidence="1">Uncharacterized protein</fullName>
    </submittedName>
</protein>
<gene>
    <name evidence="1" type="ORF">AB5J50_49040</name>
</gene>
<dbReference type="AlphaFoldDB" id="A0AB39SLY9"/>
<accession>A0AB39SLY9</accession>
<evidence type="ECO:0000313" key="1">
    <source>
        <dbReference type="EMBL" id="XDQ68159.1"/>
    </source>
</evidence>
<organism evidence="1">
    <name type="scientific">Streptomyces sp. R35</name>
    <dbReference type="NCBI Taxonomy" id="3238630"/>
    <lineage>
        <taxon>Bacteria</taxon>
        <taxon>Bacillati</taxon>
        <taxon>Actinomycetota</taxon>
        <taxon>Actinomycetes</taxon>
        <taxon>Kitasatosporales</taxon>
        <taxon>Streptomycetaceae</taxon>
        <taxon>Streptomyces</taxon>
    </lineage>
</organism>
<reference evidence="1" key="1">
    <citation type="submission" date="2024-07" db="EMBL/GenBank/DDBJ databases">
        <authorList>
            <person name="Yu S.T."/>
        </authorList>
    </citation>
    <scope>NUCLEOTIDE SEQUENCE</scope>
    <source>
        <strain evidence="1">R35</strain>
    </source>
</reference>
<sequence length="199" mass="21793">MGLIYGYDIYLRPRNVARALANLAELAPPTHAVPPLEITLPGGERLVLPFTSHFTSEPVDCSTSSTLVLDTSLMFDVDDALREYARTDGPEPGADGRIQIGYIYATIRFESFLHPGYTSVECWAATSRMSRLFARSPNIRKVFTDLAAASGGVCCLFDTGDGGPEQVCWLNGETTQEMVSGPRFPDRRALVATWSAPER</sequence>
<dbReference type="EMBL" id="CP163440">
    <property type="protein sequence ID" value="XDQ68159.1"/>
    <property type="molecule type" value="Genomic_DNA"/>
</dbReference>
<dbReference type="RefSeq" id="WP_369264987.1">
    <property type="nucleotide sequence ID" value="NZ_CP163440.1"/>
</dbReference>
<proteinExistence type="predicted"/>